<dbReference type="InterPro" id="IPR012334">
    <property type="entry name" value="Pectin_lyas_fold"/>
</dbReference>
<accession>A0ABT2EQQ2</accession>
<feature type="chain" id="PRO_5045484763" evidence="2">
    <location>
        <begin position="27"/>
        <end position="367"/>
    </location>
</feature>
<feature type="compositionally biased region" description="Acidic residues" evidence="1">
    <location>
        <begin position="337"/>
        <end position="355"/>
    </location>
</feature>
<dbReference type="SMART" id="SM00710">
    <property type="entry name" value="PbH1"/>
    <property type="match status" value="5"/>
</dbReference>
<dbReference type="Pfam" id="PF05048">
    <property type="entry name" value="NosD"/>
    <property type="match status" value="1"/>
</dbReference>
<name>A0ABT2EQQ2_9BACT</name>
<dbReference type="NCBIfam" id="TIGR03804">
    <property type="entry name" value="para_beta_helix"/>
    <property type="match status" value="1"/>
</dbReference>
<evidence type="ECO:0000256" key="2">
    <source>
        <dbReference type="SAM" id="SignalP"/>
    </source>
</evidence>
<protein>
    <submittedName>
        <fullName evidence="4">Parallel beta-helix repeat protein</fullName>
    </submittedName>
</protein>
<organism evidence="4 5">
    <name type="scientific">Candidatus Fervidibacter sacchari</name>
    <dbReference type="NCBI Taxonomy" id="1448929"/>
    <lineage>
        <taxon>Bacteria</taxon>
        <taxon>Candidatus Fervidibacterota</taxon>
        <taxon>Candidatus Fervidibacter</taxon>
    </lineage>
</organism>
<feature type="signal peptide" evidence="2">
    <location>
        <begin position="1"/>
        <end position="26"/>
    </location>
</feature>
<proteinExistence type="predicted"/>
<feature type="domain" description="Periplasmic copper-binding protein NosD beta helix" evidence="3">
    <location>
        <begin position="146"/>
        <end position="326"/>
    </location>
</feature>
<sequence>MKWLRSSGIFAVAVLLLALSSVQVMALTHCVRVRPPLPPNNCGVNHRSIQEAINHASDGDEILVGPGIYSERIIVNKNELVIHSQRGRHLTIIRPPELVPAGVHITGDDNAFMGFTVEDRTLNGGRHPHAHRLIFVQGDRNFIADNILRGRGVTSYADVGILVRGGGVGNGVAEDNTIESNEVFNVVNGILSVSVSLTNAAEGTWVFSNYVHGCNQGIYIDRSPDCWVDGNVAVNNGLGVAVRSSAWTFLTRNIVSNNTVGALFVACNYVTVGDEFDPNDFTANDIGILVTDENGNTGTPTINYNNIEGNGVGLQNGSSQQVNAENNWWGDPGGPGADEDEDGIYGDTVEGDVDYDPWRNARLPYGG</sequence>
<dbReference type="SUPFAM" id="SSF51126">
    <property type="entry name" value="Pectin lyase-like"/>
    <property type="match status" value="1"/>
</dbReference>
<dbReference type="Proteomes" id="UP001204798">
    <property type="component" value="Unassembled WGS sequence"/>
</dbReference>
<evidence type="ECO:0000313" key="4">
    <source>
        <dbReference type="EMBL" id="MCS3920285.1"/>
    </source>
</evidence>
<dbReference type="EMBL" id="JANUCP010000005">
    <property type="protein sequence ID" value="MCS3920285.1"/>
    <property type="molecule type" value="Genomic_DNA"/>
</dbReference>
<dbReference type="InterPro" id="IPR007742">
    <property type="entry name" value="NosD_dom"/>
</dbReference>
<evidence type="ECO:0000256" key="1">
    <source>
        <dbReference type="SAM" id="MobiDB-lite"/>
    </source>
</evidence>
<gene>
    <name evidence="4" type="ORF">M2350_002714</name>
</gene>
<dbReference type="InterPro" id="IPR011050">
    <property type="entry name" value="Pectin_lyase_fold/virulence"/>
</dbReference>
<evidence type="ECO:0000313" key="5">
    <source>
        <dbReference type="Proteomes" id="UP001204798"/>
    </source>
</evidence>
<keyword evidence="5" id="KW-1185">Reference proteome</keyword>
<dbReference type="Gene3D" id="2.160.20.10">
    <property type="entry name" value="Single-stranded right-handed beta-helix, Pectin lyase-like"/>
    <property type="match status" value="1"/>
</dbReference>
<evidence type="ECO:0000259" key="3">
    <source>
        <dbReference type="Pfam" id="PF05048"/>
    </source>
</evidence>
<reference evidence="4 5" key="1">
    <citation type="submission" date="2022-08" db="EMBL/GenBank/DDBJ databases">
        <title>Bacterial and archaeal communities from various locations to study Microbial Dark Matter (Phase II).</title>
        <authorList>
            <person name="Stepanauskas R."/>
        </authorList>
    </citation>
    <scope>NUCLEOTIDE SEQUENCE [LARGE SCALE GENOMIC DNA]</scope>
    <source>
        <strain evidence="4 5">PD1</strain>
    </source>
</reference>
<keyword evidence="2" id="KW-0732">Signal</keyword>
<dbReference type="InterPro" id="IPR006626">
    <property type="entry name" value="PbH1"/>
</dbReference>
<dbReference type="InterPro" id="IPR022441">
    <property type="entry name" value="Para_beta_helix_rpt-2"/>
</dbReference>
<dbReference type="RefSeq" id="WP_259098901.1">
    <property type="nucleotide sequence ID" value="NZ_CP130454.1"/>
</dbReference>
<feature type="region of interest" description="Disordered" evidence="1">
    <location>
        <begin position="329"/>
        <end position="367"/>
    </location>
</feature>
<comment type="caution">
    <text evidence="4">The sequence shown here is derived from an EMBL/GenBank/DDBJ whole genome shotgun (WGS) entry which is preliminary data.</text>
</comment>